<dbReference type="InterPro" id="IPR035906">
    <property type="entry name" value="MetI-like_sf"/>
</dbReference>
<keyword evidence="6" id="KW-0029">Amino-acid transport</keyword>
<feature type="transmembrane region" description="Helical" evidence="9">
    <location>
        <begin position="63"/>
        <end position="90"/>
    </location>
</feature>
<keyword evidence="7 9" id="KW-1133">Transmembrane helix</keyword>
<organism evidence="11 12">
    <name type="scientific">Tengunoibacter tsumagoiensis</name>
    <dbReference type="NCBI Taxonomy" id="2014871"/>
    <lineage>
        <taxon>Bacteria</taxon>
        <taxon>Bacillati</taxon>
        <taxon>Chloroflexota</taxon>
        <taxon>Ktedonobacteria</taxon>
        <taxon>Ktedonobacterales</taxon>
        <taxon>Dictyobacteraceae</taxon>
        <taxon>Tengunoibacter</taxon>
    </lineage>
</organism>
<protein>
    <recommendedName>
        <fullName evidence="10">ABC transmembrane type-1 domain-containing protein</fullName>
    </recommendedName>
</protein>
<keyword evidence="4" id="KW-1003">Cell membrane</keyword>
<evidence type="ECO:0000313" key="12">
    <source>
        <dbReference type="Proteomes" id="UP000287352"/>
    </source>
</evidence>
<dbReference type="PANTHER" id="PTHR30614:SF20">
    <property type="entry name" value="GLUTAMINE TRANSPORT SYSTEM PERMEASE PROTEIN GLNP"/>
    <property type="match status" value="1"/>
</dbReference>
<dbReference type="OrthoDB" id="9787841at2"/>
<evidence type="ECO:0000256" key="4">
    <source>
        <dbReference type="ARBA" id="ARBA00022475"/>
    </source>
</evidence>
<reference evidence="12" key="1">
    <citation type="submission" date="2018-12" db="EMBL/GenBank/DDBJ databases">
        <title>Tengunoibacter tsumagoiensis gen. nov., sp. nov., Dictyobacter kobayashii sp. nov., D. alpinus sp. nov., and D. joshuensis sp. nov. and description of Dictyobacteraceae fam. nov. within the order Ktedonobacterales isolated from Tengu-no-mugimeshi.</title>
        <authorList>
            <person name="Wang C.M."/>
            <person name="Zheng Y."/>
            <person name="Sakai Y."/>
            <person name="Toyoda A."/>
            <person name="Minakuchi Y."/>
            <person name="Abe K."/>
            <person name="Yokota A."/>
            <person name="Yabe S."/>
        </authorList>
    </citation>
    <scope>NUCLEOTIDE SEQUENCE [LARGE SCALE GENOMIC DNA]</scope>
    <source>
        <strain evidence="12">Uno3</strain>
    </source>
</reference>
<evidence type="ECO:0000256" key="9">
    <source>
        <dbReference type="RuleBase" id="RU363032"/>
    </source>
</evidence>
<dbReference type="SUPFAM" id="SSF161098">
    <property type="entry name" value="MetI-like"/>
    <property type="match status" value="1"/>
</dbReference>
<feature type="transmembrane region" description="Helical" evidence="9">
    <location>
        <begin position="32"/>
        <end position="51"/>
    </location>
</feature>
<feature type="transmembrane region" description="Helical" evidence="9">
    <location>
        <begin position="262"/>
        <end position="285"/>
    </location>
</feature>
<keyword evidence="3 9" id="KW-0813">Transport</keyword>
<evidence type="ECO:0000256" key="1">
    <source>
        <dbReference type="ARBA" id="ARBA00004651"/>
    </source>
</evidence>
<keyword evidence="5 9" id="KW-0812">Transmembrane</keyword>
<comment type="subcellular location">
    <subcellularLocation>
        <location evidence="1 9">Cell membrane</location>
        <topology evidence="1 9">Multi-pass membrane protein</topology>
    </subcellularLocation>
</comment>
<dbReference type="GO" id="GO:0022857">
    <property type="term" value="F:transmembrane transporter activity"/>
    <property type="evidence" value="ECO:0007669"/>
    <property type="project" value="InterPro"/>
</dbReference>
<dbReference type="CDD" id="cd06261">
    <property type="entry name" value="TM_PBP2"/>
    <property type="match status" value="1"/>
</dbReference>
<comment type="caution">
    <text evidence="11">The sequence shown here is derived from an EMBL/GenBank/DDBJ whole genome shotgun (WGS) entry which is preliminary data.</text>
</comment>
<dbReference type="AlphaFoldDB" id="A0A402A3V8"/>
<dbReference type="GO" id="GO:0043190">
    <property type="term" value="C:ATP-binding cassette (ABC) transporter complex"/>
    <property type="evidence" value="ECO:0007669"/>
    <property type="project" value="InterPro"/>
</dbReference>
<evidence type="ECO:0000313" key="11">
    <source>
        <dbReference type="EMBL" id="GCE13739.1"/>
    </source>
</evidence>
<dbReference type="EMBL" id="BIFR01000001">
    <property type="protein sequence ID" value="GCE13739.1"/>
    <property type="molecule type" value="Genomic_DNA"/>
</dbReference>
<dbReference type="Proteomes" id="UP000287352">
    <property type="component" value="Unassembled WGS sequence"/>
</dbReference>
<keyword evidence="8 9" id="KW-0472">Membrane</keyword>
<dbReference type="InterPro" id="IPR000515">
    <property type="entry name" value="MetI-like"/>
</dbReference>
<evidence type="ECO:0000259" key="10">
    <source>
        <dbReference type="PROSITE" id="PS50928"/>
    </source>
</evidence>
<comment type="similarity">
    <text evidence="2">Belongs to the binding-protein-dependent transport system permease family. HisMQ subfamily.</text>
</comment>
<evidence type="ECO:0000256" key="3">
    <source>
        <dbReference type="ARBA" id="ARBA00022448"/>
    </source>
</evidence>
<name>A0A402A3V8_9CHLR</name>
<sequence length="295" mass="32753">MSQSQLHEELDKVLANRKRTLQPRDALVGLNYLFYLGLAAAIGGGLFYFYAYRQLALMVLPTLLMGALATMIISVASIVFAVCLGVLGALGRLSKFAPLRWLASLYVEVVRGTPLLVQLLLWYFGIGTLLSNLGFDPYNLVFQLMTALQSNSLVPNAFNGYFYGILGLSVNYGAYLTEVFRTGILSVDKGQTEAALSLGLDSRQLLRHIILPQAFRLTIPPLTNNFITLIQDSAFLSVLSVLELEYRTLGLALPQLQPGNKMFIFILGALLYLLICYPLSIYARYLERKLILPVK</sequence>
<dbReference type="InterPro" id="IPR010065">
    <property type="entry name" value="AA_ABC_transptr_permease_3TM"/>
</dbReference>
<dbReference type="PANTHER" id="PTHR30614">
    <property type="entry name" value="MEMBRANE COMPONENT OF AMINO ACID ABC TRANSPORTER"/>
    <property type="match status" value="1"/>
</dbReference>
<evidence type="ECO:0000256" key="2">
    <source>
        <dbReference type="ARBA" id="ARBA00010072"/>
    </source>
</evidence>
<accession>A0A402A3V8</accession>
<keyword evidence="12" id="KW-1185">Reference proteome</keyword>
<evidence type="ECO:0000256" key="6">
    <source>
        <dbReference type="ARBA" id="ARBA00022970"/>
    </source>
</evidence>
<feature type="transmembrane region" description="Helical" evidence="9">
    <location>
        <begin position="115"/>
        <end position="135"/>
    </location>
</feature>
<evidence type="ECO:0000256" key="7">
    <source>
        <dbReference type="ARBA" id="ARBA00022989"/>
    </source>
</evidence>
<evidence type="ECO:0000256" key="8">
    <source>
        <dbReference type="ARBA" id="ARBA00023136"/>
    </source>
</evidence>
<proteinExistence type="inferred from homology"/>
<dbReference type="GO" id="GO:0006865">
    <property type="term" value="P:amino acid transport"/>
    <property type="evidence" value="ECO:0007669"/>
    <property type="project" value="UniProtKB-KW"/>
</dbReference>
<dbReference type="RefSeq" id="WP_126581241.1">
    <property type="nucleotide sequence ID" value="NZ_BIFR01000001.1"/>
</dbReference>
<dbReference type="Gene3D" id="1.10.3720.10">
    <property type="entry name" value="MetI-like"/>
    <property type="match status" value="1"/>
</dbReference>
<dbReference type="PROSITE" id="PS50928">
    <property type="entry name" value="ABC_TM1"/>
    <property type="match status" value="1"/>
</dbReference>
<evidence type="ECO:0000256" key="5">
    <source>
        <dbReference type="ARBA" id="ARBA00022692"/>
    </source>
</evidence>
<dbReference type="InterPro" id="IPR043429">
    <property type="entry name" value="ArtM/GltK/GlnP/TcyL/YhdX-like"/>
</dbReference>
<dbReference type="Pfam" id="PF00528">
    <property type="entry name" value="BPD_transp_1"/>
    <property type="match status" value="1"/>
</dbReference>
<gene>
    <name evidence="11" type="ORF">KTT_35980</name>
</gene>
<dbReference type="NCBIfam" id="TIGR01726">
    <property type="entry name" value="HEQRo_perm_3TM"/>
    <property type="match status" value="1"/>
</dbReference>
<feature type="domain" description="ABC transmembrane type-1" evidence="10">
    <location>
        <begin position="67"/>
        <end position="283"/>
    </location>
</feature>